<dbReference type="PANTHER" id="PTHR34504">
    <property type="entry name" value="ANTITOXIN HICB"/>
    <property type="match status" value="1"/>
</dbReference>
<dbReference type="STRING" id="762376.AXYL_04720"/>
<gene>
    <name evidence="2" type="ordered locus">AXYL_04720</name>
</gene>
<name>E3HJD4_ACHXA</name>
<proteinExistence type="predicted"/>
<accession>E3HJD4</accession>
<feature type="domain" description="HicB-like antitoxin of toxin-antitoxin system" evidence="1">
    <location>
        <begin position="11"/>
        <end position="135"/>
    </location>
</feature>
<dbReference type="EMBL" id="CP002287">
    <property type="protein sequence ID" value="ADP18034.1"/>
    <property type="molecule type" value="Genomic_DNA"/>
</dbReference>
<dbReference type="PANTHER" id="PTHR34504:SF2">
    <property type="entry name" value="UPF0150 PROTEIN SSL0259"/>
    <property type="match status" value="1"/>
</dbReference>
<dbReference type="InterPro" id="IPR051404">
    <property type="entry name" value="TA_system_antitoxin"/>
</dbReference>
<dbReference type="InterPro" id="IPR031807">
    <property type="entry name" value="HicB-like"/>
</dbReference>
<protein>
    <recommendedName>
        <fullName evidence="1">HicB-like antitoxin of toxin-antitoxin system domain-containing protein</fullName>
    </recommendedName>
</protein>
<dbReference type="Proteomes" id="UP000006876">
    <property type="component" value="Chromosome"/>
</dbReference>
<dbReference type="eggNOG" id="COG1598">
    <property type="taxonomic scope" value="Bacteria"/>
</dbReference>
<evidence type="ECO:0000259" key="1">
    <source>
        <dbReference type="Pfam" id="PF15919"/>
    </source>
</evidence>
<dbReference type="HOGENOM" id="CLU_114047_1_1_4"/>
<dbReference type="Pfam" id="PF15919">
    <property type="entry name" value="HicB_lk_antitox"/>
    <property type="match status" value="1"/>
</dbReference>
<sequence>MPHKEHTKVKYPIAIEPGSDTHAWGVVVPDLPGCFSAADEGIDQAIENAKEAIELWIETAIDSGDPIPPATSIANHQANPEFANWIWAIADVDPAVLDETVERVNITIPRRILKRLDDRARAAGESRSSYIAHLAMTA</sequence>
<reference evidence="2 3" key="1">
    <citation type="journal article" date="2011" name="J. Bacteriol.">
        <title>Complete genome sequence of the haloaromatic acid-degrading bacterium Achromobacter xylosoxidans A8.</title>
        <authorList>
            <person name="Strnad H."/>
            <person name="Ridl J."/>
            <person name="Paces J."/>
            <person name="Kolar M."/>
            <person name="Vlcek C."/>
            <person name="Paces V."/>
        </authorList>
    </citation>
    <scope>NUCLEOTIDE SEQUENCE [LARGE SCALE GENOMIC DNA]</scope>
    <source>
        <strain evidence="2 3">A8</strain>
    </source>
</reference>
<dbReference type="SUPFAM" id="SSF143100">
    <property type="entry name" value="TTHA1013/TTHA0281-like"/>
    <property type="match status" value="1"/>
</dbReference>
<dbReference type="Gene3D" id="3.30.160.250">
    <property type="match status" value="1"/>
</dbReference>
<dbReference type="AlphaFoldDB" id="E3HJD4"/>
<dbReference type="InterPro" id="IPR035069">
    <property type="entry name" value="TTHA1013/TTHA0281-like"/>
</dbReference>
<dbReference type="KEGG" id="axy:AXYL_04720"/>
<evidence type="ECO:0000313" key="2">
    <source>
        <dbReference type="EMBL" id="ADP18034.1"/>
    </source>
</evidence>
<organism evidence="2 3">
    <name type="scientific">Achromobacter xylosoxidans (strain A8)</name>
    <dbReference type="NCBI Taxonomy" id="762376"/>
    <lineage>
        <taxon>Bacteria</taxon>
        <taxon>Pseudomonadati</taxon>
        <taxon>Pseudomonadota</taxon>
        <taxon>Betaproteobacteria</taxon>
        <taxon>Burkholderiales</taxon>
        <taxon>Alcaligenaceae</taxon>
        <taxon>Achromobacter</taxon>
    </lineage>
</organism>
<evidence type="ECO:0000313" key="3">
    <source>
        <dbReference type="Proteomes" id="UP000006876"/>
    </source>
</evidence>